<dbReference type="AlphaFoldDB" id="A0A6M1LH58"/>
<evidence type="ECO:0000256" key="2">
    <source>
        <dbReference type="ARBA" id="ARBA00029447"/>
    </source>
</evidence>
<dbReference type="PRINTS" id="PR00260">
    <property type="entry name" value="CHEMTRNSDUCR"/>
</dbReference>
<dbReference type="SUPFAM" id="SSF58104">
    <property type="entry name" value="Methyl-accepting chemotaxis protein (MCP) signaling domain"/>
    <property type="match status" value="1"/>
</dbReference>
<dbReference type="PANTHER" id="PTHR32089:SF112">
    <property type="entry name" value="LYSOZYME-LIKE PROTEIN-RELATED"/>
    <property type="match status" value="1"/>
</dbReference>
<keyword evidence="5" id="KW-1133">Transmembrane helix</keyword>
<dbReference type="InterPro" id="IPR004090">
    <property type="entry name" value="Chemotax_Me-accpt_rcpt"/>
</dbReference>
<dbReference type="GO" id="GO:0006935">
    <property type="term" value="P:chemotaxis"/>
    <property type="evidence" value="ECO:0007669"/>
    <property type="project" value="InterPro"/>
</dbReference>
<dbReference type="Gene3D" id="1.10.287.950">
    <property type="entry name" value="Methyl-accepting chemotaxis protein"/>
    <property type="match status" value="1"/>
</dbReference>
<dbReference type="Gene3D" id="3.30.450.20">
    <property type="entry name" value="PAS domain"/>
    <property type="match status" value="1"/>
</dbReference>
<dbReference type="PROSITE" id="PS50885">
    <property type="entry name" value="HAMP"/>
    <property type="match status" value="1"/>
</dbReference>
<dbReference type="RefSeq" id="WP_164693492.1">
    <property type="nucleotide sequence ID" value="NZ_JAAIKB010000002.1"/>
</dbReference>
<evidence type="ECO:0008006" key="10">
    <source>
        <dbReference type="Google" id="ProtNLM"/>
    </source>
</evidence>
<dbReference type="PANTHER" id="PTHR32089">
    <property type="entry name" value="METHYL-ACCEPTING CHEMOTAXIS PROTEIN MCPB"/>
    <property type="match status" value="1"/>
</dbReference>
<gene>
    <name evidence="8" type="ORF">G3576_06215</name>
</gene>
<protein>
    <recommendedName>
        <fullName evidence="10">Methyl-accepting chemotaxis protein</fullName>
    </recommendedName>
</protein>
<feature type="domain" description="Methyl-accepting transducer" evidence="6">
    <location>
        <begin position="398"/>
        <end position="620"/>
    </location>
</feature>
<dbReference type="InterPro" id="IPR003660">
    <property type="entry name" value="HAMP_dom"/>
</dbReference>
<dbReference type="EMBL" id="JAAIKB010000002">
    <property type="protein sequence ID" value="NGM19600.1"/>
    <property type="molecule type" value="Genomic_DNA"/>
</dbReference>
<feature type="coiled-coil region" evidence="4">
    <location>
        <begin position="341"/>
        <end position="375"/>
    </location>
</feature>
<accession>A0A6M1LH58</accession>
<proteinExistence type="inferred from homology"/>
<sequence>MPDLSLRMRLLAAIGGAALVSGAAMGGFALWLQSRQAAIDEQVMVDAVAERLGSAIEDEGRIALGIATALSGDPDLRRAVLANDRAATLAILTPAHRALTEAYGPGLVNVVLPPGIAFARAHTPEAHGDRMVPRRETIQRAFAEGRPAAGIEPGRENISVLAVVPIRHEGRVIAAVDAGFSLGPTIAQRLHRQTGAQVILHRTAGDRLVVFGASRQGGGLLPPEALQAALAGEVVTRDVPLDGRDGVARAQPLRSLAGEIVGVIELWQDTTAMAEAAAAKRLTLIGALALLLLGAGAAAIWLAEGVRRPMTQIARRLHGIAEGETTSPVPFRDRGDELGEIARAAETLRATTEEAARLRAEQDRLRDAAEAQRRQAALSIASQLDSEIGAVATALRGASDALAESGVDFGHRASAAGDRAGRAAEGAGQAAAEVSTVAAATEELSASVAEITRQVAEAARTARQAVEEARRTDQTVGGLAEGSQRIGQVVQLIADIAARTNLLALNATIEAARAGDAGKGFAVVASEVKALATQTAKATDDISRQIGAMQQSALASASAIQGIAGIIGTLDSIAAAIAAAVDQQGAATQEIARSVQQAAQGTARVTTEVAAVSAGTTSLGEAARQVITLGEAVGAQERRLQENLAGLSARLRAG</sequence>
<reference evidence="8 9" key="1">
    <citation type="submission" date="2020-02" db="EMBL/GenBank/DDBJ databases">
        <authorList>
            <person name="Kim H.M."/>
            <person name="Jeon C.O."/>
        </authorList>
    </citation>
    <scope>NUCLEOTIDE SEQUENCE [LARGE SCALE GENOMIC DNA]</scope>
    <source>
        <strain evidence="8 9">PeD5</strain>
    </source>
</reference>
<keyword evidence="5" id="KW-0812">Transmembrane</keyword>
<evidence type="ECO:0000313" key="8">
    <source>
        <dbReference type="EMBL" id="NGM19600.1"/>
    </source>
</evidence>
<evidence type="ECO:0000259" key="7">
    <source>
        <dbReference type="PROSITE" id="PS50885"/>
    </source>
</evidence>
<dbReference type="GO" id="GO:0004888">
    <property type="term" value="F:transmembrane signaling receptor activity"/>
    <property type="evidence" value="ECO:0007669"/>
    <property type="project" value="InterPro"/>
</dbReference>
<dbReference type="Pfam" id="PF14827">
    <property type="entry name" value="dCache_3"/>
    <property type="match status" value="1"/>
</dbReference>
<keyword evidence="4" id="KW-0175">Coiled coil</keyword>
<dbReference type="InterPro" id="IPR029151">
    <property type="entry name" value="Sensor-like_sf"/>
</dbReference>
<comment type="similarity">
    <text evidence="2">Belongs to the methyl-accepting chemotaxis (MCP) protein family.</text>
</comment>
<dbReference type="PROSITE" id="PS50111">
    <property type="entry name" value="CHEMOTAXIS_TRANSDUC_2"/>
    <property type="match status" value="1"/>
</dbReference>
<feature type="domain" description="HAMP" evidence="7">
    <location>
        <begin position="304"/>
        <end position="357"/>
    </location>
</feature>
<comment type="caution">
    <text evidence="8">The sequence shown here is derived from an EMBL/GenBank/DDBJ whole genome shotgun (WGS) entry which is preliminary data.</text>
</comment>
<keyword evidence="1 3" id="KW-0807">Transducer</keyword>
<dbReference type="GO" id="GO:0007165">
    <property type="term" value="P:signal transduction"/>
    <property type="evidence" value="ECO:0007669"/>
    <property type="project" value="UniProtKB-KW"/>
</dbReference>
<evidence type="ECO:0000259" key="6">
    <source>
        <dbReference type="PROSITE" id="PS50111"/>
    </source>
</evidence>
<dbReference type="SUPFAM" id="SSF103190">
    <property type="entry name" value="Sensory domain-like"/>
    <property type="match status" value="1"/>
</dbReference>
<dbReference type="Proteomes" id="UP000475385">
    <property type="component" value="Unassembled WGS sequence"/>
</dbReference>
<evidence type="ECO:0000313" key="9">
    <source>
        <dbReference type="Proteomes" id="UP000475385"/>
    </source>
</evidence>
<evidence type="ECO:0000256" key="3">
    <source>
        <dbReference type="PROSITE-ProRule" id="PRU00284"/>
    </source>
</evidence>
<dbReference type="GO" id="GO:0016020">
    <property type="term" value="C:membrane"/>
    <property type="evidence" value="ECO:0007669"/>
    <property type="project" value="InterPro"/>
</dbReference>
<evidence type="ECO:0000256" key="5">
    <source>
        <dbReference type="SAM" id="Phobius"/>
    </source>
</evidence>
<evidence type="ECO:0000256" key="1">
    <source>
        <dbReference type="ARBA" id="ARBA00023224"/>
    </source>
</evidence>
<evidence type="ECO:0000256" key="4">
    <source>
        <dbReference type="SAM" id="Coils"/>
    </source>
</evidence>
<keyword evidence="9" id="KW-1185">Reference proteome</keyword>
<keyword evidence="5" id="KW-0472">Membrane</keyword>
<dbReference type="SMART" id="SM00283">
    <property type="entry name" value="MA"/>
    <property type="match status" value="1"/>
</dbReference>
<dbReference type="Pfam" id="PF00015">
    <property type="entry name" value="MCPsignal"/>
    <property type="match status" value="1"/>
</dbReference>
<organism evidence="8 9">
    <name type="scientific">Falsiroseomonas algicola</name>
    <dbReference type="NCBI Taxonomy" id="2716930"/>
    <lineage>
        <taxon>Bacteria</taxon>
        <taxon>Pseudomonadati</taxon>
        <taxon>Pseudomonadota</taxon>
        <taxon>Alphaproteobacteria</taxon>
        <taxon>Acetobacterales</taxon>
        <taxon>Roseomonadaceae</taxon>
        <taxon>Falsiroseomonas</taxon>
    </lineage>
</organism>
<dbReference type="InterPro" id="IPR029150">
    <property type="entry name" value="dCache_3"/>
</dbReference>
<dbReference type="InterPro" id="IPR004089">
    <property type="entry name" value="MCPsignal_dom"/>
</dbReference>
<dbReference type="Gene3D" id="6.10.340.10">
    <property type="match status" value="1"/>
</dbReference>
<name>A0A6M1LH58_9PROT</name>
<reference evidence="8 9" key="2">
    <citation type="submission" date="2020-03" db="EMBL/GenBank/DDBJ databases">
        <title>Roseomonas stagni sp. nov., isolated from pond water in Japan.</title>
        <authorList>
            <person name="Furuhata K."/>
            <person name="Miyamoto H."/>
            <person name="Goto K."/>
        </authorList>
    </citation>
    <scope>NUCLEOTIDE SEQUENCE [LARGE SCALE GENOMIC DNA]</scope>
    <source>
        <strain evidence="8 9">PeD5</strain>
    </source>
</reference>
<feature type="transmembrane region" description="Helical" evidence="5">
    <location>
        <begin position="282"/>
        <end position="303"/>
    </location>
</feature>